<dbReference type="EC" id="3.2.2.n1" evidence="2"/>
<dbReference type="AlphaFoldDB" id="A0A3S1JTF2"/>
<protein>
    <recommendedName>
        <fullName evidence="2">Cytokinin riboside 5'-monophosphate phosphoribohydrolase</fullName>
        <ecNumber evidence="2">3.2.2.n1</ecNumber>
    </recommendedName>
</protein>
<dbReference type="RefSeq" id="WP_127198006.1">
    <property type="nucleotide sequence ID" value="NZ_RZNX01000001.1"/>
</dbReference>
<accession>A0A3S1JTF2</accession>
<keyword evidence="2" id="KW-0203">Cytokinin biosynthesis</keyword>
<dbReference type="FunFam" id="3.40.50.450:FF:000012">
    <property type="entry name" value="LOG family protein YvdD"/>
    <property type="match status" value="1"/>
</dbReference>
<evidence type="ECO:0000256" key="1">
    <source>
        <dbReference type="ARBA" id="ARBA00006763"/>
    </source>
</evidence>
<reference evidence="3 4" key="1">
    <citation type="submission" date="2018-12" db="EMBL/GenBank/DDBJ databases">
        <authorList>
            <person name="Sun L."/>
            <person name="Chen Z."/>
        </authorList>
    </citation>
    <scope>NUCLEOTIDE SEQUENCE [LARGE SCALE GENOMIC DNA]</scope>
    <source>
        <strain evidence="3 4">3-5-3</strain>
    </source>
</reference>
<evidence type="ECO:0000313" key="3">
    <source>
        <dbReference type="EMBL" id="RUT36313.1"/>
    </source>
</evidence>
<dbReference type="OrthoDB" id="9801098at2"/>
<dbReference type="PANTHER" id="PTHR31223:SF70">
    <property type="entry name" value="LOG FAMILY PROTEIN YJL055W"/>
    <property type="match status" value="1"/>
</dbReference>
<keyword evidence="2" id="KW-0378">Hydrolase</keyword>
<dbReference type="GO" id="GO:0016799">
    <property type="term" value="F:hydrolase activity, hydrolyzing N-glycosyl compounds"/>
    <property type="evidence" value="ECO:0007669"/>
    <property type="project" value="TreeGrafter"/>
</dbReference>
<name>A0A3S1JTF2_9BACL</name>
<dbReference type="InterPro" id="IPR031100">
    <property type="entry name" value="LOG_fam"/>
</dbReference>
<dbReference type="Proteomes" id="UP000272464">
    <property type="component" value="Unassembled WGS sequence"/>
</dbReference>
<dbReference type="Gene3D" id="3.40.50.450">
    <property type="match status" value="1"/>
</dbReference>
<keyword evidence="4" id="KW-1185">Reference proteome</keyword>
<proteinExistence type="inferred from homology"/>
<dbReference type="EMBL" id="RZNX01000001">
    <property type="protein sequence ID" value="RUT36313.1"/>
    <property type="molecule type" value="Genomic_DNA"/>
</dbReference>
<evidence type="ECO:0000256" key="2">
    <source>
        <dbReference type="RuleBase" id="RU363015"/>
    </source>
</evidence>
<organism evidence="3 4">
    <name type="scientific">Paenibacillus zeisoli</name>
    <dbReference type="NCBI Taxonomy" id="2496267"/>
    <lineage>
        <taxon>Bacteria</taxon>
        <taxon>Bacillati</taxon>
        <taxon>Bacillota</taxon>
        <taxon>Bacilli</taxon>
        <taxon>Bacillales</taxon>
        <taxon>Paenibacillaceae</taxon>
        <taxon>Paenibacillus</taxon>
    </lineage>
</organism>
<dbReference type="GO" id="GO:0009691">
    <property type="term" value="P:cytokinin biosynthetic process"/>
    <property type="evidence" value="ECO:0007669"/>
    <property type="project" value="UniProtKB-UniRule"/>
</dbReference>
<dbReference type="InterPro" id="IPR005269">
    <property type="entry name" value="LOG"/>
</dbReference>
<dbReference type="SUPFAM" id="SSF102405">
    <property type="entry name" value="MCP/YpsA-like"/>
    <property type="match status" value="1"/>
</dbReference>
<dbReference type="PANTHER" id="PTHR31223">
    <property type="entry name" value="LOG FAMILY PROTEIN YJL055W"/>
    <property type="match status" value="1"/>
</dbReference>
<evidence type="ECO:0000313" key="4">
    <source>
        <dbReference type="Proteomes" id="UP000272464"/>
    </source>
</evidence>
<comment type="similarity">
    <text evidence="1 2">Belongs to the LOG family.</text>
</comment>
<dbReference type="NCBIfam" id="TIGR00730">
    <property type="entry name" value="Rossman fold protein, TIGR00730 family"/>
    <property type="match status" value="1"/>
</dbReference>
<comment type="caution">
    <text evidence="3">The sequence shown here is derived from an EMBL/GenBank/DDBJ whole genome shotgun (WGS) entry which is preliminary data.</text>
</comment>
<dbReference type="GO" id="GO:0005829">
    <property type="term" value="C:cytosol"/>
    <property type="evidence" value="ECO:0007669"/>
    <property type="project" value="TreeGrafter"/>
</dbReference>
<sequence>MNTVCVFAGSNPGVKPEYRAQAIQLGSALSDQGIRLVYGGSKLGLMGEVANEVLQRGGHVIGVMPKGLFRGEIVHRELTELIEVESMHERKAKMGEIADGFIALPGGLGTFEELFEVLCWAQIGIHAKPIGLLNINGYYDPLIELIRHSVQEGFSNESHLSLITVSDNPEDLLHQMMQYQPRELGNKWRQLAVE</sequence>
<dbReference type="Pfam" id="PF03641">
    <property type="entry name" value="Lysine_decarbox"/>
    <property type="match status" value="1"/>
</dbReference>
<gene>
    <name evidence="3" type="ORF">EJP77_04805</name>
</gene>